<dbReference type="AlphaFoldDB" id="A0A6H1Q350"/>
<dbReference type="Gene3D" id="3.40.1360.10">
    <property type="match status" value="1"/>
</dbReference>
<keyword evidence="9" id="KW-0460">Magnesium</keyword>
<dbReference type="GO" id="GO:0003677">
    <property type="term" value="F:DNA binding"/>
    <property type="evidence" value="ECO:0007669"/>
    <property type="project" value="UniProtKB-KW"/>
</dbReference>
<dbReference type="SMART" id="SM00493">
    <property type="entry name" value="TOPRIM"/>
    <property type="match status" value="1"/>
</dbReference>
<gene>
    <name evidence="12 15" type="primary">dnaG</name>
    <name evidence="15" type="ORF">E5R92_06140</name>
</gene>
<comment type="function">
    <text evidence="12 13">RNA polymerase that catalyzes the synthesis of short RNA molecules used as primers for DNA polymerase during DNA replication.</text>
</comment>
<organism evidence="15 16">
    <name type="scientific">Candidatus Pelagibacter giovannonii</name>
    <dbReference type="NCBI Taxonomy" id="2563896"/>
    <lineage>
        <taxon>Bacteria</taxon>
        <taxon>Pseudomonadati</taxon>
        <taxon>Pseudomonadota</taxon>
        <taxon>Alphaproteobacteria</taxon>
        <taxon>Candidatus Pelagibacterales</taxon>
        <taxon>Candidatus Pelagibacteraceae</taxon>
        <taxon>Candidatus Pelagibacter</taxon>
    </lineage>
</organism>
<dbReference type="Pfam" id="PF13662">
    <property type="entry name" value="Toprim_4"/>
    <property type="match status" value="1"/>
</dbReference>
<dbReference type="PANTHER" id="PTHR30313">
    <property type="entry name" value="DNA PRIMASE"/>
    <property type="match status" value="1"/>
</dbReference>
<comment type="cofactor">
    <cofactor evidence="13">
        <name>Zn(2+)</name>
        <dbReference type="ChEBI" id="CHEBI:29105"/>
    </cofactor>
    <text evidence="13">Binds 1 zinc ion per monomer.</text>
</comment>
<dbReference type="PIRSF" id="PIRSF002811">
    <property type="entry name" value="DnaG"/>
    <property type="match status" value="1"/>
</dbReference>
<dbReference type="GO" id="GO:0008270">
    <property type="term" value="F:zinc ion binding"/>
    <property type="evidence" value="ECO:0007669"/>
    <property type="project" value="UniProtKB-KW"/>
</dbReference>
<dbReference type="FunFam" id="3.40.1360.10:FF:000002">
    <property type="entry name" value="DNA primase"/>
    <property type="match status" value="1"/>
</dbReference>
<evidence type="ECO:0000256" key="2">
    <source>
        <dbReference type="ARBA" id="ARBA00022515"/>
    </source>
</evidence>
<comment type="similarity">
    <text evidence="12 13">Belongs to the DnaG primase family.</text>
</comment>
<dbReference type="PROSITE" id="PS50880">
    <property type="entry name" value="TOPRIM"/>
    <property type="match status" value="1"/>
</dbReference>
<comment type="caution">
    <text evidence="12">Lacks conserved residue(s) required for the propagation of feature annotation.</text>
</comment>
<dbReference type="InterPro" id="IPR034151">
    <property type="entry name" value="TOPRIM_DnaG_bac"/>
</dbReference>
<keyword evidence="4 12" id="KW-0548">Nucleotidyltransferase</keyword>
<feature type="domain" description="Toprim" evidence="14">
    <location>
        <begin position="257"/>
        <end position="339"/>
    </location>
</feature>
<evidence type="ECO:0000256" key="13">
    <source>
        <dbReference type="PIRNR" id="PIRNR002811"/>
    </source>
</evidence>
<evidence type="ECO:0000313" key="16">
    <source>
        <dbReference type="Proteomes" id="UP000501094"/>
    </source>
</evidence>
<dbReference type="PANTHER" id="PTHR30313:SF2">
    <property type="entry name" value="DNA PRIMASE"/>
    <property type="match status" value="1"/>
</dbReference>
<name>A0A6H1Q350_9PROT</name>
<evidence type="ECO:0000256" key="10">
    <source>
        <dbReference type="ARBA" id="ARBA00023125"/>
    </source>
</evidence>
<keyword evidence="10 12" id="KW-0238">DNA-binding</keyword>
<dbReference type="FunFam" id="3.90.580.10:FF:000001">
    <property type="entry name" value="DNA primase"/>
    <property type="match status" value="1"/>
</dbReference>
<dbReference type="Pfam" id="PF01807">
    <property type="entry name" value="Zn_ribbon_DnaG"/>
    <property type="match status" value="1"/>
</dbReference>
<dbReference type="InterPro" id="IPR030846">
    <property type="entry name" value="DnaG_bac"/>
</dbReference>
<dbReference type="KEGG" id="peg:E5R92_06140"/>
<keyword evidence="11 12" id="KW-0804">Transcription</keyword>
<dbReference type="Gene3D" id="3.90.580.10">
    <property type="entry name" value="Zinc finger, CHC2-type domain"/>
    <property type="match status" value="1"/>
</dbReference>
<reference evidence="15 16" key="1">
    <citation type="journal article" date="2020" name="Nat. Microbiol.">
        <title>Lysogenic host-virus interactions in SAR11 marine bacteria.</title>
        <authorList>
            <person name="Morris R.M."/>
            <person name="Cain K.R."/>
            <person name="Hvorecny K.L."/>
            <person name="Kollman J.M."/>
        </authorList>
    </citation>
    <scope>NUCLEOTIDE SEQUENCE [LARGE SCALE GENOMIC DNA]</scope>
    <source>
        <strain evidence="15 16">NP1</strain>
    </source>
</reference>
<keyword evidence="2 12" id="KW-0639">Primosome</keyword>
<dbReference type="GO" id="GO:0006269">
    <property type="term" value="P:DNA replication, synthesis of primer"/>
    <property type="evidence" value="ECO:0007669"/>
    <property type="project" value="UniProtKB-UniRule"/>
</dbReference>
<dbReference type="GO" id="GO:1990077">
    <property type="term" value="C:primosome complex"/>
    <property type="evidence" value="ECO:0007669"/>
    <property type="project" value="UniProtKB-KW"/>
</dbReference>
<keyword evidence="3 12" id="KW-0808">Transferase</keyword>
<dbReference type="InterPro" id="IPR036977">
    <property type="entry name" value="DNA_primase_Znf_CHC2"/>
</dbReference>
<dbReference type="GO" id="GO:0005737">
    <property type="term" value="C:cytoplasm"/>
    <property type="evidence" value="ECO:0007669"/>
    <property type="project" value="TreeGrafter"/>
</dbReference>
<keyword evidence="7" id="KW-0863">Zinc-finger</keyword>
<evidence type="ECO:0000256" key="9">
    <source>
        <dbReference type="ARBA" id="ARBA00022842"/>
    </source>
</evidence>
<dbReference type="CDD" id="cd03364">
    <property type="entry name" value="TOPRIM_DnaG_primases"/>
    <property type="match status" value="1"/>
</dbReference>
<keyword evidence="16" id="KW-1185">Reference proteome</keyword>
<dbReference type="Gene3D" id="3.90.980.10">
    <property type="entry name" value="DNA primase, catalytic core, N-terminal domain"/>
    <property type="match status" value="1"/>
</dbReference>
<evidence type="ECO:0000256" key="6">
    <source>
        <dbReference type="ARBA" id="ARBA00022723"/>
    </source>
</evidence>
<dbReference type="Pfam" id="PF08275">
    <property type="entry name" value="DNAG_N"/>
    <property type="match status" value="1"/>
</dbReference>
<dbReference type="Proteomes" id="UP000501094">
    <property type="component" value="Chromosome"/>
</dbReference>
<evidence type="ECO:0000256" key="1">
    <source>
        <dbReference type="ARBA" id="ARBA00022478"/>
    </source>
</evidence>
<dbReference type="SMART" id="SM00400">
    <property type="entry name" value="ZnF_CHCC"/>
    <property type="match status" value="1"/>
</dbReference>
<dbReference type="EMBL" id="CP038852">
    <property type="protein sequence ID" value="QIZ21362.1"/>
    <property type="molecule type" value="Genomic_DNA"/>
</dbReference>
<dbReference type="InterPro" id="IPR006171">
    <property type="entry name" value="TOPRIM_dom"/>
</dbReference>
<dbReference type="GO" id="GO:0000428">
    <property type="term" value="C:DNA-directed RNA polymerase complex"/>
    <property type="evidence" value="ECO:0007669"/>
    <property type="project" value="UniProtKB-KW"/>
</dbReference>
<dbReference type="InterPro" id="IPR002694">
    <property type="entry name" value="Znf_CHC2"/>
</dbReference>
<evidence type="ECO:0000256" key="11">
    <source>
        <dbReference type="ARBA" id="ARBA00023163"/>
    </source>
</evidence>
<evidence type="ECO:0000256" key="3">
    <source>
        <dbReference type="ARBA" id="ARBA00022679"/>
    </source>
</evidence>
<evidence type="ECO:0000256" key="8">
    <source>
        <dbReference type="ARBA" id="ARBA00022833"/>
    </source>
</evidence>
<keyword evidence="6 13" id="KW-0479">Metal-binding</keyword>
<comment type="subunit">
    <text evidence="12">Monomer. Interacts with DnaB.</text>
</comment>
<evidence type="ECO:0000256" key="12">
    <source>
        <dbReference type="HAMAP-Rule" id="MF_00974"/>
    </source>
</evidence>
<keyword evidence="1 12" id="KW-0240">DNA-directed RNA polymerase</keyword>
<dbReference type="SUPFAM" id="SSF57783">
    <property type="entry name" value="Zinc beta-ribbon"/>
    <property type="match status" value="1"/>
</dbReference>
<dbReference type="InterPro" id="IPR050219">
    <property type="entry name" value="DnaG_primase"/>
</dbReference>
<dbReference type="NCBIfam" id="TIGR01391">
    <property type="entry name" value="dnaG"/>
    <property type="match status" value="1"/>
</dbReference>
<dbReference type="InterPro" id="IPR006295">
    <property type="entry name" value="DNA_primase_DnaG"/>
</dbReference>
<evidence type="ECO:0000256" key="4">
    <source>
        <dbReference type="ARBA" id="ARBA00022695"/>
    </source>
</evidence>
<dbReference type="InterPro" id="IPR037068">
    <property type="entry name" value="DNA_primase_core_N_sf"/>
</dbReference>
<evidence type="ECO:0000259" key="14">
    <source>
        <dbReference type="PROSITE" id="PS50880"/>
    </source>
</evidence>
<evidence type="ECO:0000313" key="15">
    <source>
        <dbReference type="EMBL" id="QIZ21362.1"/>
    </source>
</evidence>
<keyword evidence="8 13" id="KW-0862">Zinc</keyword>
<sequence length="591" mass="69041">MKYPKEYLDEIKTRLKVSTVVSKSVSLKKRGKEFVGLSPFKTEKTPSFTVNDEKEFYHCFATSEHGNIFDFVMKTQNLKFGEAVKSLANLAGMRPYTFSKQDEEREKNWQEYCTIYNQYVQFYHDEILKNESLTIVRDYLKKRNLSKDEVKNFKIGFVERNSNFYKKLKDEFSEKVLVESGLFYLDEKKNTYVERFRDRIIFPINNISGQPIGLGGRTIQENSYSAKYINSPETPFFKKGSNLYNLDLARRLSNKIDHIYLVEGYMDVVGLSKNGIENVVANLGTSLTDRQILMLNQFFEDIIICFDGDESGYKAALRAAENSIKELQPEKQISFLFLPDGEDPDSYANKNGKANFIDFTKQAKISIHQFIFNHYKQQTDNNPSSMAIFEKKLRAIAATIKDDFIKKYVLEFFLEKISSLTPHSNVGKKQFYTKKVKSLQSTQKHFNESKLLSGVELKEFSLLYLVMNNLDLFQENIHTIENINLFSEENKLILETLITKLKSGEKLTLDQIPIDPQLTEKIFKFASIKHILNNHQNDQNKMFELLEEVTRDLKNYDLEFRIEELESKFSKDLSESTFNEIRELKKQKNFN</sequence>
<comment type="catalytic activity">
    <reaction evidence="12">
        <text>ssDNA + n NTP = ssDNA/pppN(pN)n-1 hybrid + (n-1) diphosphate.</text>
        <dbReference type="EC" id="2.7.7.101"/>
    </reaction>
</comment>
<evidence type="ECO:0000256" key="5">
    <source>
        <dbReference type="ARBA" id="ARBA00022705"/>
    </source>
</evidence>
<dbReference type="EC" id="2.7.7.101" evidence="12"/>
<dbReference type="RefSeq" id="WP_168607220.1">
    <property type="nucleotide sequence ID" value="NZ_CP038852.1"/>
</dbReference>
<proteinExistence type="inferred from homology"/>
<evidence type="ECO:0000256" key="7">
    <source>
        <dbReference type="ARBA" id="ARBA00022771"/>
    </source>
</evidence>
<keyword evidence="5 12" id="KW-0235">DNA replication</keyword>
<dbReference type="InterPro" id="IPR013264">
    <property type="entry name" value="DNAG_N"/>
</dbReference>
<dbReference type="SUPFAM" id="SSF56731">
    <property type="entry name" value="DNA primase core"/>
    <property type="match status" value="1"/>
</dbReference>
<protein>
    <recommendedName>
        <fullName evidence="12 13">DNA primase</fullName>
        <ecNumber evidence="12">2.7.7.101</ecNumber>
    </recommendedName>
</protein>
<accession>A0A6H1Q350</accession>
<dbReference type="HAMAP" id="MF_00974">
    <property type="entry name" value="DNA_primase_DnaG"/>
    <property type="match status" value="1"/>
</dbReference>
<dbReference type="GO" id="GO:0003899">
    <property type="term" value="F:DNA-directed RNA polymerase activity"/>
    <property type="evidence" value="ECO:0007669"/>
    <property type="project" value="UniProtKB-UniRule"/>
</dbReference>